<keyword evidence="6" id="KW-1185">Reference proteome</keyword>
<dbReference type="InterPro" id="IPR023753">
    <property type="entry name" value="FAD/NAD-binding_dom"/>
</dbReference>
<dbReference type="RefSeq" id="XP_021868562.1">
    <property type="nucleotide sequence ID" value="XM_022017000.1"/>
</dbReference>
<dbReference type="PANTHER" id="PTHR48105">
    <property type="entry name" value="THIOREDOXIN REDUCTASE 1-RELATED-RELATED"/>
    <property type="match status" value="1"/>
</dbReference>
<dbReference type="InParanoid" id="A0A1Y1U9R2"/>
<dbReference type="EMBL" id="NBSH01000015">
    <property type="protein sequence ID" value="ORX34284.1"/>
    <property type="molecule type" value="Genomic_DNA"/>
</dbReference>
<evidence type="ECO:0000256" key="1">
    <source>
        <dbReference type="ARBA" id="ARBA00009333"/>
    </source>
</evidence>
<comment type="similarity">
    <text evidence="1">Belongs to the class-II pyridine nucleotide-disulfide oxidoreductase family.</text>
</comment>
<dbReference type="PRINTS" id="PR00469">
    <property type="entry name" value="PNDRDTASEII"/>
</dbReference>
<dbReference type="Gene3D" id="3.50.50.60">
    <property type="entry name" value="FAD/NAD(P)-binding domain"/>
    <property type="match status" value="2"/>
</dbReference>
<keyword evidence="3" id="KW-0560">Oxidoreductase</keyword>
<dbReference type="GO" id="GO:0097237">
    <property type="term" value="P:cellular response to toxic substance"/>
    <property type="evidence" value="ECO:0007669"/>
    <property type="project" value="UniProtKB-ARBA"/>
</dbReference>
<organism evidence="5 6">
    <name type="scientific">Kockovaella imperatae</name>
    <dbReference type="NCBI Taxonomy" id="4999"/>
    <lineage>
        <taxon>Eukaryota</taxon>
        <taxon>Fungi</taxon>
        <taxon>Dikarya</taxon>
        <taxon>Basidiomycota</taxon>
        <taxon>Agaricomycotina</taxon>
        <taxon>Tremellomycetes</taxon>
        <taxon>Tremellales</taxon>
        <taxon>Cuniculitremaceae</taxon>
        <taxon>Kockovaella</taxon>
    </lineage>
</organism>
<dbReference type="AlphaFoldDB" id="A0A1Y1U9R2"/>
<dbReference type="InterPro" id="IPR050097">
    <property type="entry name" value="Ferredoxin-NADP_redctase_2"/>
</dbReference>
<dbReference type="GO" id="GO:0016491">
    <property type="term" value="F:oxidoreductase activity"/>
    <property type="evidence" value="ECO:0007669"/>
    <property type="project" value="UniProtKB-KW"/>
</dbReference>
<evidence type="ECO:0000259" key="4">
    <source>
        <dbReference type="Pfam" id="PF07992"/>
    </source>
</evidence>
<accession>A0A1Y1U9R2</accession>
<evidence type="ECO:0000256" key="3">
    <source>
        <dbReference type="ARBA" id="ARBA00023002"/>
    </source>
</evidence>
<reference evidence="5 6" key="1">
    <citation type="submission" date="2017-03" db="EMBL/GenBank/DDBJ databases">
        <title>Widespread Adenine N6-methylation of Active Genes in Fungi.</title>
        <authorList>
            <consortium name="DOE Joint Genome Institute"/>
            <person name="Mondo S.J."/>
            <person name="Dannebaum R.O."/>
            <person name="Kuo R.C."/>
            <person name="Louie K.B."/>
            <person name="Bewick A.J."/>
            <person name="Labutti K."/>
            <person name="Haridas S."/>
            <person name="Kuo A."/>
            <person name="Salamov A."/>
            <person name="Ahrendt S.R."/>
            <person name="Lau R."/>
            <person name="Bowen B.P."/>
            <person name="Lipzen A."/>
            <person name="Sullivan W."/>
            <person name="Andreopoulos W.B."/>
            <person name="Clum A."/>
            <person name="Lindquist E."/>
            <person name="Daum C."/>
            <person name="Northen T.R."/>
            <person name="Ramamoorthy G."/>
            <person name="Schmitz R.J."/>
            <person name="Gryganskyi A."/>
            <person name="Culley D."/>
            <person name="Magnuson J."/>
            <person name="James T.Y."/>
            <person name="O'Malley M.A."/>
            <person name="Stajich J.E."/>
            <person name="Spatafora J.W."/>
            <person name="Visel A."/>
            <person name="Grigoriev I.V."/>
        </authorList>
    </citation>
    <scope>NUCLEOTIDE SEQUENCE [LARGE SCALE GENOMIC DNA]</scope>
    <source>
        <strain evidence="5 6">NRRL Y-17943</strain>
    </source>
</reference>
<dbReference type="Pfam" id="PF07992">
    <property type="entry name" value="Pyr_redox_2"/>
    <property type="match status" value="1"/>
</dbReference>
<feature type="domain" description="FAD/NAD(P)-binding" evidence="4">
    <location>
        <begin position="10"/>
        <end position="145"/>
    </location>
</feature>
<dbReference type="Proteomes" id="UP000193218">
    <property type="component" value="Unassembled WGS sequence"/>
</dbReference>
<proteinExistence type="inferred from homology"/>
<dbReference type="PRINTS" id="PR00368">
    <property type="entry name" value="FADPNR"/>
</dbReference>
<keyword evidence="2" id="KW-0285">Flavoprotein</keyword>
<protein>
    <recommendedName>
        <fullName evidence="4">FAD/NAD(P)-binding domain-containing protein</fullName>
    </recommendedName>
</protein>
<evidence type="ECO:0000313" key="5">
    <source>
        <dbReference type="EMBL" id="ORX34284.1"/>
    </source>
</evidence>
<dbReference type="OrthoDB" id="10260355at2759"/>
<evidence type="ECO:0000313" key="6">
    <source>
        <dbReference type="Proteomes" id="UP000193218"/>
    </source>
</evidence>
<dbReference type="InterPro" id="IPR036188">
    <property type="entry name" value="FAD/NAD-bd_sf"/>
</dbReference>
<evidence type="ECO:0000256" key="2">
    <source>
        <dbReference type="ARBA" id="ARBA00022630"/>
    </source>
</evidence>
<gene>
    <name evidence="5" type="ORF">BD324DRAFT_637379</name>
</gene>
<sequence length="361" mass="39606">MSSSAATHVDLLIIGGGPAGLATASTFARLKRSTSIYDSHVYRNANSAAAHTLMGFEGQDPVVHRRKAREEIERDYDWVNFRDDTIVSLERNDKSGSGFEGLDLTTFKAVDKTGREVLARKVVLATGLKDKMPDIPGITEIWGRRAVHCIFCHGTETSTSPIAVLLNTDAPHFNAMLLDSFTKLWATLKHPKVYILTHGIDPWTPEGEEKSGMKKFQDIIKARRYDIITSPLTSVDSSNDDHLTIHFQDSSSIQVGNINMFPSALLAHSDAESFLRPSLFDGQSLTPMSTVPIIKPDQLSEGDLRFPPFFGDDPRTIVRGLFWAGNCGNAMGNINLSVLQGQIAGFGAGEELGREDMEAEV</sequence>
<name>A0A1Y1U9R2_9TREE</name>
<comment type="caution">
    <text evidence="5">The sequence shown here is derived from an EMBL/GenBank/DDBJ whole genome shotgun (WGS) entry which is preliminary data.</text>
</comment>
<dbReference type="STRING" id="4999.A0A1Y1U9R2"/>
<dbReference type="SUPFAM" id="SSF51905">
    <property type="entry name" value="FAD/NAD(P)-binding domain"/>
    <property type="match status" value="1"/>
</dbReference>
<dbReference type="GeneID" id="33558809"/>